<dbReference type="Gene3D" id="3.40.50.1820">
    <property type="entry name" value="alpha/beta hydrolase"/>
    <property type="match status" value="1"/>
</dbReference>
<keyword evidence="3" id="KW-1185">Reference proteome</keyword>
<evidence type="ECO:0000313" key="2">
    <source>
        <dbReference type="EMBL" id="MXP25516.1"/>
    </source>
</evidence>
<dbReference type="PANTHER" id="PTHR48098:SF3">
    <property type="entry name" value="IRON(III) ENTEROBACTIN ESTERASE"/>
    <property type="match status" value="1"/>
</dbReference>
<dbReference type="EMBL" id="WTYQ01000002">
    <property type="protein sequence ID" value="MXP25516.1"/>
    <property type="molecule type" value="Genomic_DNA"/>
</dbReference>
<name>A0A845AAE3_9SPHN</name>
<dbReference type="InterPro" id="IPR000801">
    <property type="entry name" value="Esterase-like"/>
</dbReference>
<dbReference type="RefSeq" id="WP_160738741.1">
    <property type="nucleotide sequence ID" value="NZ_WTYQ01000002.1"/>
</dbReference>
<dbReference type="SUPFAM" id="SSF53474">
    <property type="entry name" value="alpha/beta-Hydrolases"/>
    <property type="match status" value="1"/>
</dbReference>
<dbReference type="InterPro" id="IPR029058">
    <property type="entry name" value="AB_hydrolase_fold"/>
</dbReference>
<dbReference type="AlphaFoldDB" id="A0A845AAE3"/>
<protein>
    <recommendedName>
        <fullName evidence="4">Esterase</fullName>
    </recommendedName>
</protein>
<comment type="caution">
    <text evidence="2">The sequence shown here is derived from an EMBL/GenBank/DDBJ whole genome shotgun (WGS) entry which is preliminary data.</text>
</comment>
<sequence length="573" mass="64978">MMTIKGILRSAIAGVALIAAPAAAESFKITVPSDAADGPFDGRVLLIFSKDDATEPRFQVKAAYDGAQIFGVDVDGLKPGESATIDTGTLGFPQEDLSIVPAGKYQVQAVLHRYDTYHLANGKTVKLPAPRGAGQNWRLEPGNLFSTPQSVDFDPSREGEVAIALNEVNPPIAEPEDTKYIRHIKIKSEKLSKFWGRDIFLRAHVLVPEGFDEHPEAHYPLMVFQGHFPADFGGFRTTPPDEDIKCEYSDRFSMPCYNKVEQQEAYDFYQKWKSDDFPRYLVIEIDHSNPYYDDSYAVNSANLGPYGDALTYELIPAVEKQFRGLGKGWSRFLYGGSTGGWEALGVQVKYPEEYNGAFAACPDPIDFRRMMLTDIYEDDNAYGFIGPFGRVDHPGHRDYLGQVTYTMEMENRLELVLGDKNRSGGQWDIWEAVFSPMGKDGYPERLWDKRTGKINPEVAAYWKENFDLRYIMERDWKTLGPKLQGKVHIYVGDMDNYYLNNAVYLMEDFLKKTDPPYQGEVDYGDRAEHCWNGDHANPNAISRLRYNTFYLPKILKRIEDSAPQGADLTSWKY</sequence>
<organism evidence="2 3">
    <name type="scientific">Altericroceibacterium indicum</name>
    <dbReference type="NCBI Taxonomy" id="374177"/>
    <lineage>
        <taxon>Bacteria</taxon>
        <taxon>Pseudomonadati</taxon>
        <taxon>Pseudomonadota</taxon>
        <taxon>Alphaproteobacteria</taxon>
        <taxon>Sphingomonadales</taxon>
        <taxon>Erythrobacteraceae</taxon>
        <taxon>Altericroceibacterium</taxon>
    </lineage>
</organism>
<dbReference type="Pfam" id="PF00756">
    <property type="entry name" value="Esterase"/>
    <property type="match status" value="1"/>
</dbReference>
<dbReference type="InterPro" id="IPR050583">
    <property type="entry name" value="Mycobacterial_A85_antigen"/>
</dbReference>
<feature type="signal peptide" evidence="1">
    <location>
        <begin position="1"/>
        <end position="24"/>
    </location>
</feature>
<feature type="chain" id="PRO_5032562064" description="Esterase" evidence="1">
    <location>
        <begin position="25"/>
        <end position="573"/>
    </location>
</feature>
<evidence type="ECO:0000256" key="1">
    <source>
        <dbReference type="SAM" id="SignalP"/>
    </source>
</evidence>
<dbReference type="Proteomes" id="UP000460561">
    <property type="component" value="Unassembled WGS sequence"/>
</dbReference>
<gene>
    <name evidence="2" type="ORF">GRI39_05600</name>
</gene>
<proteinExistence type="predicted"/>
<evidence type="ECO:0008006" key="4">
    <source>
        <dbReference type="Google" id="ProtNLM"/>
    </source>
</evidence>
<evidence type="ECO:0000313" key="3">
    <source>
        <dbReference type="Proteomes" id="UP000460561"/>
    </source>
</evidence>
<accession>A0A845AAE3</accession>
<reference evidence="2 3" key="1">
    <citation type="submission" date="2019-12" db="EMBL/GenBank/DDBJ databases">
        <title>Genomic-based taxomic classification of the family Erythrobacteraceae.</title>
        <authorList>
            <person name="Xu L."/>
        </authorList>
    </citation>
    <scope>NUCLEOTIDE SEQUENCE [LARGE SCALE GENOMIC DNA]</scope>
    <source>
        <strain evidence="2 3">DSM 18604</strain>
    </source>
</reference>
<dbReference type="OrthoDB" id="9768282at2"/>
<keyword evidence="1" id="KW-0732">Signal</keyword>
<dbReference type="PANTHER" id="PTHR48098">
    <property type="entry name" value="ENTEROCHELIN ESTERASE-RELATED"/>
    <property type="match status" value="1"/>
</dbReference>